<comment type="subcellular location">
    <subcellularLocation>
        <location evidence="1">Membrane</location>
        <topology evidence="1">Multi-pass membrane protein</topology>
    </subcellularLocation>
</comment>
<dbReference type="Proteomes" id="UP000177480">
    <property type="component" value="Unassembled WGS sequence"/>
</dbReference>
<evidence type="ECO:0000313" key="7">
    <source>
        <dbReference type="EMBL" id="OGZ44235.1"/>
    </source>
</evidence>
<feature type="transmembrane region" description="Helical" evidence="6">
    <location>
        <begin position="302"/>
        <end position="335"/>
    </location>
</feature>
<reference evidence="7 8" key="1">
    <citation type="journal article" date="2016" name="Nat. Commun.">
        <title>Thousands of microbial genomes shed light on interconnected biogeochemical processes in an aquifer system.</title>
        <authorList>
            <person name="Anantharaman K."/>
            <person name="Brown C.T."/>
            <person name="Hug L.A."/>
            <person name="Sharon I."/>
            <person name="Castelle C.J."/>
            <person name="Probst A.J."/>
            <person name="Thomas B.C."/>
            <person name="Singh A."/>
            <person name="Wilkins M.J."/>
            <person name="Karaoz U."/>
            <person name="Brodie E.L."/>
            <person name="Williams K.H."/>
            <person name="Hubbard S.S."/>
            <person name="Banfield J.F."/>
        </authorList>
    </citation>
    <scope>NUCLEOTIDE SEQUENCE [LARGE SCALE GENOMIC DNA]</scope>
</reference>
<dbReference type="PANTHER" id="PTHR21716">
    <property type="entry name" value="TRANSMEMBRANE PROTEIN"/>
    <property type="match status" value="1"/>
</dbReference>
<dbReference type="InterPro" id="IPR002549">
    <property type="entry name" value="AI-2E-like"/>
</dbReference>
<proteinExistence type="inferred from homology"/>
<evidence type="ECO:0000256" key="1">
    <source>
        <dbReference type="ARBA" id="ARBA00004141"/>
    </source>
</evidence>
<sequence length="343" mass="36643">MQSERLRPYFLILFLLGALVLTGFIFAPFLKPLALAAVFAVVLQGLYKNVSKYFRWPGVAASATILISTIVILIPLSLVSILIGQEARDLYLSLEKLDGESAAARLFDRADGILNNLAPGLQDVSVDIDASAKTALNWIVGRAGSVFGSISSFLLSLFIFFVALYYLLREGPRVRGALIELSPLSDNEDEAIFDRLERAVNSVIKGNLMIALIQGALAMLGFTIFGVPHAILWGAVTAVAALIPGVGTALVFAPVIAFLFFTGDIFSAIALLIWGALAVGLIDNLLGPRLIGRGMQLHPLLVLLSVLGGLIFFGASGIFLGPLSLSLFFSLLSIYAESSKRAS</sequence>
<dbReference type="Pfam" id="PF01594">
    <property type="entry name" value="AI-2E_transport"/>
    <property type="match status" value="1"/>
</dbReference>
<dbReference type="PANTHER" id="PTHR21716:SF4">
    <property type="entry name" value="TRANSMEMBRANE PROTEIN 245"/>
    <property type="match status" value="1"/>
</dbReference>
<protein>
    <recommendedName>
        <fullName evidence="9">AI-2E family transporter</fullName>
    </recommendedName>
</protein>
<evidence type="ECO:0000256" key="5">
    <source>
        <dbReference type="ARBA" id="ARBA00023136"/>
    </source>
</evidence>
<keyword evidence="5 6" id="KW-0472">Membrane</keyword>
<evidence type="ECO:0008006" key="9">
    <source>
        <dbReference type="Google" id="ProtNLM"/>
    </source>
</evidence>
<feature type="transmembrane region" description="Helical" evidence="6">
    <location>
        <begin position="259"/>
        <end position="282"/>
    </location>
</feature>
<dbReference type="GO" id="GO:0016020">
    <property type="term" value="C:membrane"/>
    <property type="evidence" value="ECO:0007669"/>
    <property type="project" value="UniProtKB-SubCell"/>
</dbReference>
<feature type="transmembrane region" description="Helical" evidence="6">
    <location>
        <begin position="62"/>
        <end position="83"/>
    </location>
</feature>
<comment type="similarity">
    <text evidence="2">Belongs to the autoinducer-2 exporter (AI-2E) (TC 2.A.86) family.</text>
</comment>
<name>A0A1G2G1P3_9BACT</name>
<evidence type="ECO:0000313" key="8">
    <source>
        <dbReference type="Proteomes" id="UP000177480"/>
    </source>
</evidence>
<feature type="transmembrane region" description="Helical" evidence="6">
    <location>
        <begin position="208"/>
        <end position="225"/>
    </location>
</feature>
<evidence type="ECO:0000256" key="6">
    <source>
        <dbReference type="SAM" id="Phobius"/>
    </source>
</evidence>
<evidence type="ECO:0000256" key="4">
    <source>
        <dbReference type="ARBA" id="ARBA00022989"/>
    </source>
</evidence>
<keyword evidence="4 6" id="KW-1133">Transmembrane helix</keyword>
<feature type="transmembrane region" description="Helical" evidence="6">
    <location>
        <begin position="231"/>
        <end position="252"/>
    </location>
</feature>
<feature type="transmembrane region" description="Helical" evidence="6">
    <location>
        <begin position="9"/>
        <end position="27"/>
    </location>
</feature>
<accession>A0A1G2G1P3</accession>
<keyword evidence="3 6" id="KW-0812">Transmembrane</keyword>
<evidence type="ECO:0000256" key="3">
    <source>
        <dbReference type="ARBA" id="ARBA00022692"/>
    </source>
</evidence>
<organism evidence="7 8">
    <name type="scientific">Candidatus Ryanbacteria bacterium RIFCSPHIGHO2_01_FULL_45_22</name>
    <dbReference type="NCBI Taxonomy" id="1802114"/>
    <lineage>
        <taxon>Bacteria</taxon>
        <taxon>Candidatus Ryaniibacteriota</taxon>
    </lineage>
</organism>
<gene>
    <name evidence="7" type="ORF">A2719_00245</name>
</gene>
<comment type="caution">
    <text evidence="7">The sequence shown here is derived from an EMBL/GenBank/DDBJ whole genome shotgun (WGS) entry which is preliminary data.</text>
</comment>
<dbReference type="AlphaFoldDB" id="A0A1G2G1P3"/>
<dbReference type="EMBL" id="MHNK01000006">
    <property type="protein sequence ID" value="OGZ44235.1"/>
    <property type="molecule type" value="Genomic_DNA"/>
</dbReference>
<evidence type="ECO:0000256" key="2">
    <source>
        <dbReference type="ARBA" id="ARBA00009773"/>
    </source>
</evidence>
<dbReference type="STRING" id="1802114.A2719_00245"/>
<feature type="transmembrane region" description="Helical" evidence="6">
    <location>
        <begin position="146"/>
        <end position="168"/>
    </location>
</feature>